<reference evidence="2" key="1">
    <citation type="submission" date="2021-05" db="EMBL/GenBank/DDBJ databases">
        <authorList>
            <person name="Arsene-Ploetze F."/>
        </authorList>
    </citation>
    <scope>NUCLEOTIDE SEQUENCE</scope>
    <source>
        <strain evidence="2">DSM 42138</strain>
    </source>
</reference>
<evidence type="ECO:0000256" key="1">
    <source>
        <dbReference type="SAM" id="MobiDB-lite"/>
    </source>
</evidence>
<dbReference type="InterPro" id="IPR027417">
    <property type="entry name" value="P-loop_NTPase"/>
</dbReference>
<feature type="compositionally biased region" description="Low complexity" evidence="1">
    <location>
        <begin position="356"/>
        <end position="377"/>
    </location>
</feature>
<feature type="compositionally biased region" description="Acidic residues" evidence="1">
    <location>
        <begin position="321"/>
        <end position="332"/>
    </location>
</feature>
<sequence>MRSWVAKAPGSLLAQIAQVGCEVASGMARPRGSSGPGLPPVDTESLTAAFTRVPPLLACLALLWYPLTDEDTPERRLVLENWDVVWQAAAAPAPWPEAPRNRRRTRKTGASPPGTAPNPPDAPQGVRPRRAERENLVPDDPAEQLEAAAQRLRREGEELAERLEGLAADVRSGVERRDARLSAAVDAWLERRAATARLALGSAGGTSWAEPQTYDDLDRILAQVRAETFREEIEAAEADRASLVTMLRGTSNAAVLVGLQAAFDALDARLQELRSAAGLPREPRPLDLSDPRAPAELAPVGGLPVEQPLPEAVTDTAAGPAEEDVREPDVSDVPEPVTTDVPEAVAPDEPSARTPSAAVPVAAGSEVAEAEPSSAARPVEPAGALFDEGTAAAPAVPTPPRHGSRPGGVPLAEGLGEPIPAPRQPVGAPSAGAPQQTPDGAEPTTAEPSPVTAECADVWTRVGDSPSPVEKLIAGGGLAEAYWLNRAAGEREERCRCLAFAASAFGLAPGQQAAMTLQLDVEEERGPLPTAEDRDGYLVAFAAAVRSGLQAGWALPIVNDFVQLHGLPEVWNELFTTLARETRRGVSFQPGEVLRLGQDDTVDPTDLGARAEALKLRLQTSKIAYQLASRVLQTLLKDDAELGRTLDLITAWSVGAASLEQLREDLGGTYGGDGAVDRIIKETTRRVSSPNQRKAKIIATALDQLRGRIGEVTTLLREAVQVAELPPRGDSRRLASELVDAVRAARQAAPLPGPGGEAVRLLLGWISTGAGLVAPVPPRGLPSTDSLLLIPSLTWTTTPDGEDVPDLAAPGALDALLELQESTGPVDPVKAFSAHLDRGDLHVAQRLVDVMESGRFRADLPLQVGQPDSLRRRLADAEADWRVKAETALRQAADLFAQVRLQNLLAPEQESHLAAQLLDLQASDRELRFRRLLGRVQEVVTGLNIRLREKTDQLRGQLAGLHLDEADMVRISGLIGRGDVATAEELLSFARKGESIPEQAGETGTEMAAFLEGVRHPGAPRASSTGVSARWWFGHYARGRSGQAETEAVTQALAAWDSLGRPNERRNSFQKHVPSVLRMLGLSVKGPVRLVDQDRKDWQVMTLSITAEISDNVPGYVSRLGSRANGVYRVLVVGNEELGPDALLRHLPEAALGANIVFYLQPLGIGGRRRLAQASYQKPQQAIVVDPAVLGWIAAGEARSFRAVQRVTLPWAAYRPYEPFQAGQVSAEVFKGRDDEKSTIMAREGGLFLYGGRQLGKSSLLRQVADSFQAGHGGNQVAIYTDLRIAEIGLSRLPDEIWSTLAKQLKDAGVLDHGVPKHMTAAVVSEGIQQWLDANSERRILFLADEADAFLNADARPVDTAGAQSTFRTLASLMRLMADTERRFKIVFAGLHQVQRYNRLTNSVTGHGGEPILVGPLRPKAAVDLVVEPLAAVGLFFESPDLVWRILALTNNQANLVQIVCEGLVEEMQSRALSPQGGRPRVTAADVQKVMASGGIRDKIRDRLRLTIDLEDRYRVLTLILALRSLTDGYARGYTPRELQEEAHKVWPEGFPEQNGVDEVRTDLLEMEGLGLVLPLQGQRHIFVMRSPNIVNVLGTRDELEAELGTSEFTQTYDYNPRVARRSIGVDSRQVMRMSPLTDEQWHDALSRRATIITASSALGAGFLDRAAKQHVGEGCRFVLVPAAELPQAVSKWARDQTPHLLFVDLLGAPAARVHEVVEWLTEYVSEPGEDAKEVPRRRALAVVDPLTAAALDVPKVSRVQPQRWNTTSLRAWPEQPFVSAEERRNLIDATGGWPAFVEQTIAKYIQGAPREGLFEQMRARMDDAGHARDHLQRVGLSEQRVRQMADWASLFSLAEYAQGRAHTVPQDLAVVLDDDLDEAEALLTELEVLGVLDDRGDLLTVDSVTFRALRTAARPQGGSM</sequence>
<comment type="caution">
    <text evidence="2">The sequence shown here is derived from an EMBL/GenBank/DDBJ whole genome shotgun (WGS) entry which is preliminary data.</text>
</comment>
<dbReference type="Proteomes" id="UP001152519">
    <property type="component" value="Unassembled WGS sequence"/>
</dbReference>
<proteinExistence type="predicted"/>
<feature type="compositionally biased region" description="Basic and acidic residues" evidence="1">
    <location>
        <begin position="281"/>
        <end position="290"/>
    </location>
</feature>
<dbReference type="Gene3D" id="3.40.50.300">
    <property type="entry name" value="P-loop containing nucleotide triphosphate hydrolases"/>
    <property type="match status" value="1"/>
</dbReference>
<dbReference type="SUPFAM" id="SSF52540">
    <property type="entry name" value="P-loop containing nucleoside triphosphate hydrolases"/>
    <property type="match status" value="1"/>
</dbReference>
<keyword evidence="3" id="KW-1185">Reference proteome</keyword>
<gene>
    <name evidence="2" type="ORF">SCOCK_30119</name>
</gene>
<feature type="region of interest" description="Disordered" evidence="1">
    <location>
        <begin position="391"/>
        <end position="452"/>
    </location>
</feature>
<feature type="region of interest" description="Disordered" evidence="1">
    <location>
        <begin position="280"/>
        <end position="377"/>
    </location>
</feature>
<feature type="region of interest" description="Disordered" evidence="1">
    <location>
        <begin position="92"/>
        <end position="143"/>
    </location>
</feature>
<evidence type="ECO:0000313" key="3">
    <source>
        <dbReference type="Proteomes" id="UP001152519"/>
    </source>
</evidence>
<protein>
    <submittedName>
        <fullName evidence="2">Uncharacterized protein</fullName>
    </submittedName>
</protein>
<evidence type="ECO:0000313" key="2">
    <source>
        <dbReference type="EMBL" id="CAG6394886.1"/>
    </source>
</evidence>
<name>A0A9W4E7L2_9ACTN</name>
<organism evidence="2 3">
    <name type="scientific">Actinacidiphila cocklensis</name>
    <dbReference type="NCBI Taxonomy" id="887465"/>
    <lineage>
        <taxon>Bacteria</taxon>
        <taxon>Bacillati</taxon>
        <taxon>Actinomycetota</taxon>
        <taxon>Actinomycetes</taxon>
        <taxon>Kitasatosporales</taxon>
        <taxon>Streptomycetaceae</taxon>
        <taxon>Actinacidiphila</taxon>
    </lineage>
</organism>
<dbReference type="EMBL" id="CAJSLV010000059">
    <property type="protein sequence ID" value="CAG6394886.1"/>
    <property type="molecule type" value="Genomic_DNA"/>
</dbReference>
<accession>A0A9W4E7L2</accession>